<evidence type="ECO:0000313" key="1">
    <source>
        <dbReference type="EMBL" id="KAJ4251897.1"/>
    </source>
</evidence>
<keyword evidence="2" id="KW-1185">Reference proteome</keyword>
<gene>
    <name evidence="1" type="ORF">NW762_011194</name>
</gene>
<protein>
    <submittedName>
        <fullName evidence="1">Uncharacterized protein</fullName>
    </submittedName>
</protein>
<dbReference type="Proteomes" id="UP001152049">
    <property type="component" value="Unassembled WGS sequence"/>
</dbReference>
<sequence length="670" mass="75285">MSSTSASASESSEYSLDTVATVDQAIIVIEELSKDPVDSAAPNVRFGHLTVPIYHSSRYHMVQAFTNAIRKIDDSCPIIYVTSRVEQRLVSMTPVNSLGLLPKFAGQVLVHSWFLSTLEDNRAAFGDGPEAWKPSESTDLWHEQMILPNKAFVVFYLDPDLSADCSLALIGLVQWACDVSQRKGANIRVLVTSSGSESSLLSELVGIRSKEPVAHYELPIPTHFELIPEYRVDNAKENEILPHIRHRLETGAADERHAILYVPPYTGNEEFEAWDVFTKKDALCNKYVFNNGKDMIKALEYPWHPLGGNPKGVVINVDANHPIPAFLENYTHAHIVLGTHCLARIFDGESCQVVLASVALSKGQRDTLQWWCDQPNIDPENIWIYPGSHGFGPDEDTTVSRPAHIEGPHAGSFIAVVYAMSKWGVDAERVLRCFIKSPLVLQEMTNRLQHQGIIQEANSQLALTIGQERVFGAVLSTVGYDYHLAHFIALESPDVEVRRLKVQLAVFLLLKDDWNLQNHADWLDALVESWGWSKDIDSHGDLWRTFGLWKRISKDSQDFGDPDAVQFFDTSSTFSLSNETAFYFWAKTRDLEETLNEIAQDFDNVGLTPHNIRDETGVMSRGQLRQVMRHLLCAYLHQLVVTRLVEDNVEGGHRLDHTVYLTSTSVVLRA</sequence>
<evidence type="ECO:0000313" key="2">
    <source>
        <dbReference type="Proteomes" id="UP001152049"/>
    </source>
</evidence>
<name>A0A9W8V9Z4_9HYPO</name>
<dbReference type="OrthoDB" id="5035669at2759"/>
<organism evidence="1 2">
    <name type="scientific">Fusarium torreyae</name>
    <dbReference type="NCBI Taxonomy" id="1237075"/>
    <lineage>
        <taxon>Eukaryota</taxon>
        <taxon>Fungi</taxon>
        <taxon>Dikarya</taxon>
        <taxon>Ascomycota</taxon>
        <taxon>Pezizomycotina</taxon>
        <taxon>Sordariomycetes</taxon>
        <taxon>Hypocreomycetidae</taxon>
        <taxon>Hypocreales</taxon>
        <taxon>Nectriaceae</taxon>
        <taxon>Fusarium</taxon>
    </lineage>
</organism>
<comment type="caution">
    <text evidence="1">The sequence shown here is derived from an EMBL/GenBank/DDBJ whole genome shotgun (WGS) entry which is preliminary data.</text>
</comment>
<proteinExistence type="predicted"/>
<dbReference type="EMBL" id="JAOQAZ010000027">
    <property type="protein sequence ID" value="KAJ4251897.1"/>
    <property type="molecule type" value="Genomic_DNA"/>
</dbReference>
<dbReference type="AlphaFoldDB" id="A0A9W8V9Z4"/>
<reference evidence="1" key="1">
    <citation type="submission" date="2022-09" db="EMBL/GenBank/DDBJ databases">
        <title>Fusarium specimens isolated from Avocado Roots.</title>
        <authorList>
            <person name="Stajich J."/>
            <person name="Roper C."/>
            <person name="Heimlech-Rivalta G."/>
        </authorList>
    </citation>
    <scope>NUCLEOTIDE SEQUENCE</scope>
    <source>
        <strain evidence="1">CF00136</strain>
    </source>
</reference>
<accession>A0A9W8V9Z4</accession>